<evidence type="ECO:0000313" key="3">
    <source>
        <dbReference type="EMBL" id="CAF4863160.1"/>
    </source>
</evidence>
<comment type="caution">
    <text evidence="3">The sequence shown here is derived from an EMBL/GenBank/DDBJ whole genome shotgun (WGS) entry which is preliminary data.</text>
</comment>
<keyword evidence="4" id="KW-1185">Reference proteome</keyword>
<protein>
    <submittedName>
        <fullName evidence="3">Uncharacterized protein</fullName>
    </submittedName>
</protein>
<accession>A0A821SZE7</accession>
<feature type="compositionally biased region" description="Acidic residues" evidence="1">
    <location>
        <begin position="66"/>
        <end position="76"/>
    </location>
</feature>
<feature type="compositionally biased region" description="Basic and acidic residues" evidence="1">
    <location>
        <begin position="44"/>
        <end position="65"/>
    </location>
</feature>
<dbReference type="Proteomes" id="UP000663880">
    <property type="component" value="Unassembled WGS sequence"/>
</dbReference>
<feature type="chain" id="PRO_5032528001" evidence="2">
    <location>
        <begin position="17"/>
        <end position="158"/>
    </location>
</feature>
<sequence length="158" mass="17961">MKTVFILVLCLTLTYCAVIKREAPENEEEGRVYRIENFCISTKSRPEREEGGESKTGEEKENKEDEAGENEQEEKGEEGGDKKTEEDGEGEEKEMKESAKGEDSEVGKDKEHEREGEEKHEQGEDCKKEKKDTDGEGVVYFVPIPIEIVDTVYDVYAV</sequence>
<gene>
    <name evidence="3" type="ORF">PMACD_LOCUS8088</name>
</gene>
<reference evidence="3" key="1">
    <citation type="submission" date="2021-02" db="EMBL/GenBank/DDBJ databases">
        <authorList>
            <person name="Steward A R."/>
        </authorList>
    </citation>
    <scope>NUCLEOTIDE SEQUENCE</scope>
</reference>
<feature type="compositionally biased region" description="Basic and acidic residues" evidence="1">
    <location>
        <begin position="93"/>
        <end position="134"/>
    </location>
</feature>
<evidence type="ECO:0000256" key="2">
    <source>
        <dbReference type="SAM" id="SignalP"/>
    </source>
</evidence>
<organism evidence="3 4">
    <name type="scientific">Pieris macdunnoughi</name>
    <dbReference type="NCBI Taxonomy" id="345717"/>
    <lineage>
        <taxon>Eukaryota</taxon>
        <taxon>Metazoa</taxon>
        <taxon>Ecdysozoa</taxon>
        <taxon>Arthropoda</taxon>
        <taxon>Hexapoda</taxon>
        <taxon>Insecta</taxon>
        <taxon>Pterygota</taxon>
        <taxon>Neoptera</taxon>
        <taxon>Endopterygota</taxon>
        <taxon>Lepidoptera</taxon>
        <taxon>Glossata</taxon>
        <taxon>Ditrysia</taxon>
        <taxon>Papilionoidea</taxon>
        <taxon>Pieridae</taxon>
        <taxon>Pierinae</taxon>
        <taxon>Pieris</taxon>
    </lineage>
</organism>
<evidence type="ECO:0000256" key="1">
    <source>
        <dbReference type="SAM" id="MobiDB-lite"/>
    </source>
</evidence>
<name>A0A821SZE7_9NEOP</name>
<dbReference type="EMBL" id="CAJOBZ010000020">
    <property type="protein sequence ID" value="CAF4863160.1"/>
    <property type="molecule type" value="Genomic_DNA"/>
</dbReference>
<keyword evidence="2" id="KW-0732">Signal</keyword>
<feature type="region of interest" description="Disordered" evidence="1">
    <location>
        <begin position="37"/>
        <end position="137"/>
    </location>
</feature>
<feature type="signal peptide" evidence="2">
    <location>
        <begin position="1"/>
        <end position="16"/>
    </location>
</feature>
<dbReference type="AlphaFoldDB" id="A0A821SZE7"/>
<evidence type="ECO:0000313" key="4">
    <source>
        <dbReference type="Proteomes" id="UP000663880"/>
    </source>
</evidence>
<proteinExistence type="predicted"/>